<gene>
    <name evidence="1" type="ORF">NYM_LOCUS1511</name>
</gene>
<dbReference type="Gene3D" id="1.25.40.10">
    <property type="entry name" value="Tetratricopeptide repeat domain"/>
    <property type="match status" value="1"/>
</dbReference>
<organism evidence="1">
    <name type="scientific">Nymphaea colorata</name>
    <name type="common">pocket water lily</name>
    <dbReference type="NCBI Taxonomy" id="210225"/>
    <lineage>
        <taxon>Eukaryota</taxon>
        <taxon>Viridiplantae</taxon>
        <taxon>Streptophyta</taxon>
        <taxon>Embryophyta</taxon>
        <taxon>Tracheophyta</taxon>
        <taxon>Spermatophyta</taxon>
        <taxon>Magnoliopsida</taxon>
        <taxon>Nymphaeales</taxon>
        <taxon>Nymphaeaceae</taxon>
        <taxon>Nymphaea</taxon>
    </lineage>
</organism>
<dbReference type="AlphaFoldDB" id="A0A5K0VAI0"/>
<proteinExistence type="predicted"/>
<dbReference type="InterPro" id="IPR046960">
    <property type="entry name" value="PPR_At4g14850-like_plant"/>
</dbReference>
<dbReference type="GO" id="GO:0009451">
    <property type="term" value="P:RNA modification"/>
    <property type="evidence" value="ECO:0007669"/>
    <property type="project" value="InterPro"/>
</dbReference>
<evidence type="ECO:0000313" key="1">
    <source>
        <dbReference type="EMBL" id="VVV37592.1"/>
    </source>
</evidence>
<dbReference type="Gramene" id="NC1G0110500.1">
    <property type="protein sequence ID" value="NC1G0110500.1:cds"/>
    <property type="gene ID" value="NC1G0110500"/>
</dbReference>
<sequence>MERYHISLFAVNNDLVLELFSVLRHMGKYPDDYTLRSLISCCQEHVEQILAYVMKSGYLCNMHVGSAVIGTYARFRQVAVARGIFEDVVEKNVVSINGLMQVGYMKQDWEEAQEILL</sequence>
<accession>A0A5K0VAI0</accession>
<name>A0A5K0VAI0_9MAGN</name>
<dbReference type="GO" id="GO:0003723">
    <property type="term" value="F:RNA binding"/>
    <property type="evidence" value="ECO:0007669"/>
    <property type="project" value="InterPro"/>
</dbReference>
<dbReference type="PANTHER" id="PTHR47926">
    <property type="entry name" value="PENTATRICOPEPTIDE REPEAT-CONTAINING PROTEIN"/>
    <property type="match status" value="1"/>
</dbReference>
<dbReference type="EMBL" id="LR721774">
    <property type="protein sequence ID" value="VVV37592.1"/>
    <property type="molecule type" value="Genomic_DNA"/>
</dbReference>
<protein>
    <submittedName>
        <fullName evidence="1">Uncharacterized protein</fullName>
    </submittedName>
</protein>
<dbReference type="PANTHER" id="PTHR47926:SF347">
    <property type="entry name" value="PENTATRICOPEPTIDE REPEAT-CONTAINING PROTEIN"/>
    <property type="match status" value="1"/>
</dbReference>
<dbReference type="InterPro" id="IPR011990">
    <property type="entry name" value="TPR-like_helical_dom_sf"/>
</dbReference>
<reference evidence="1" key="1">
    <citation type="submission" date="2019-09" db="EMBL/GenBank/DDBJ databases">
        <authorList>
            <person name="Zhang L."/>
        </authorList>
    </citation>
    <scope>NUCLEOTIDE SEQUENCE</scope>
</reference>